<gene>
    <name evidence="13" type="ORF">WJX72_011259</name>
</gene>
<dbReference type="PROSITE" id="PS00374">
    <property type="entry name" value="MGMT"/>
    <property type="match status" value="1"/>
</dbReference>
<dbReference type="Gene3D" id="1.10.10.10">
    <property type="entry name" value="Winged helix-like DNA-binding domain superfamily/Winged helix DNA-binding domain"/>
    <property type="match status" value="1"/>
</dbReference>
<dbReference type="EC" id="2.1.1.63" evidence="3"/>
<dbReference type="InterPro" id="IPR036388">
    <property type="entry name" value="WH-like_DNA-bd_sf"/>
</dbReference>
<evidence type="ECO:0000256" key="5">
    <source>
        <dbReference type="ARBA" id="ARBA00022603"/>
    </source>
</evidence>
<keyword evidence="6" id="KW-0808">Transferase</keyword>
<protein>
    <recommendedName>
        <fullName evidence="4">Methylated-DNA--protein-cysteine methyltransferase</fullName>
        <ecNumber evidence="3">2.1.1.63</ecNumber>
    </recommendedName>
    <alternativeName>
        <fullName evidence="9">6-O-methylguanine-DNA methyltransferase</fullName>
    </alternativeName>
    <alternativeName>
        <fullName evidence="10">O-6-methylguanine-DNA-alkyltransferase</fullName>
    </alternativeName>
</protein>
<organism evidence="13 14">
    <name type="scientific">[Myrmecia] bisecta</name>
    <dbReference type="NCBI Taxonomy" id="41462"/>
    <lineage>
        <taxon>Eukaryota</taxon>
        <taxon>Viridiplantae</taxon>
        <taxon>Chlorophyta</taxon>
        <taxon>core chlorophytes</taxon>
        <taxon>Trebouxiophyceae</taxon>
        <taxon>Trebouxiales</taxon>
        <taxon>Trebouxiaceae</taxon>
        <taxon>Myrmecia</taxon>
    </lineage>
</organism>
<keyword evidence="5" id="KW-0489">Methyltransferase</keyword>
<keyword evidence="8" id="KW-0234">DNA repair</keyword>
<evidence type="ECO:0000256" key="1">
    <source>
        <dbReference type="ARBA" id="ARBA00001286"/>
    </source>
</evidence>
<evidence type="ECO:0000256" key="4">
    <source>
        <dbReference type="ARBA" id="ARBA00015377"/>
    </source>
</evidence>
<dbReference type="Proteomes" id="UP001489004">
    <property type="component" value="Unassembled WGS sequence"/>
</dbReference>
<evidence type="ECO:0000256" key="11">
    <source>
        <dbReference type="ARBA" id="ARBA00049348"/>
    </source>
</evidence>
<accession>A0AAW1PPW0</accession>
<keyword evidence="7" id="KW-0227">DNA damage</keyword>
<evidence type="ECO:0000256" key="7">
    <source>
        <dbReference type="ARBA" id="ARBA00022763"/>
    </source>
</evidence>
<keyword evidence="14" id="KW-1185">Reference proteome</keyword>
<dbReference type="Pfam" id="PF01035">
    <property type="entry name" value="DNA_binding_1"/>
    <property type="match status" value="1"/>
</dbReference>
<evidence type="ECO:0000256" key="10">
    <source>
        <dbReference type="ARBA" id="ARBA00031621"/>
    </source>
</evidence>
<dbReference type="PANTHER" id="PTHR10815:SF13">
    <property type="entry name" value="METHYLATED-DNA--PROTEIN-CYSTEINE METHYLTRANSFERASE"/>
    <property type="match status" value="1"/>
</dbReference>
<sequence length="180" mass="19539">MSLPVPKKILPNWALAGVLAGFVGRNRSADSRILAAMVKAQSSSQRRAVATASTARPQIQAKPARKPTVFEERLYQVCRLIPRGKVSTYGAMAKVLNSSPRAVGQALRRNPYAPEVPCHRVIAASLQLGGFQGTWGATEQVASKQRLLKEEGVGFQEGRLQSAQFVFDAEQLAQVLQAEK</sequence>
<evidence type="ECO:0000256" key="9">
    <source>
        <dbReference type="ARBA" id="ARBA00030795"/>
    </source>
</evidence>
<dbReference type="AlphaFoldDB" id="A0AAW1PPW0"/>
<evidence type="ECO:0000259" key="12">
    <source>
        <dbReference type="Pfam" id="PF01035"/>
    </source>
</evidence>
<evidence type="ECO:0000256" key="2">
    <source>
        <dbReference type="ARBA" id="ARBA00008711"/>
    </source>
</evidence>
<dbReference type="EMBL" id="JALJOR010000009">
    <property type="protein sequence ID" value="KAK9811855.1"/>
    <property type="molecule type" value="Genomic_DNA"/>
</dbReference>
<evidence type="ECO:0000313" key="13">
    <source>
        <dbReference type="EMBL" id="KAK9811855.1"/>
    </source>
</evidence>
<comment type="similarity">
    <text evidence="2">Belongs to the MGMT family.</text>
</comment>
<comment type="catalytic activity">
    <reaction evidence="11">
        <text>a 6-O-methyl-2'-deoxyguanosine in DNA + L-cysteinyl-[protein] = S-methyl-L-cysteinyl-[protein] + a 2'-deoxyguanosine in DNA</text>
        <dbReference type="Rhea" id="RHEA:24000"/>
        <dbReference type="Rhea" id="RHEA-COMP:10131"/>
        <dbReference type="Rhea" id="RHEA-COMP:10132"/>
        <dbReference type="Rhea" id="RHEA-COMP:11367"/>
        <dbReference type="Rhea" id="RHEA-COMP:11368"/>
        <dbReference type="ChEBI" id="CHEBI:29950"/>
        <dbReference type="ChEBI" id="CHEBI:82612"/>
        <dbReference type="ChEBI" id="CHEBI:85445"/>
        <dbReference type="ChEBI" id="CHEBI:85448"/>
        <dbReference type="EC" id="2.1.1.63"/>
    </reaction>
</comment>
<comment type="catalytic activity">
    <reaction evidence="1">
        <text>a 4-O-methyl-thymidine in DNA + L-cysteinyl-[protein] = a thymidine in DNA + S-methyl-L-cysteinyl-[protein]</text>
        <dbReference type="Rhea" id="RHEA:53428"/>
        <dbReference type="Rhea" id="RHEA-COMP:10131"/>
        <dbReference type="Rhea" id="RHEA-COMP:10132"/>
        <dbReference type="Rhea" id="RHEA-COMP:13555"/>
        <dbReference type="Rhea" id="RHEA-COMP:13556"/>
        <dbReference type="ChEBI" id="CHEBI:29950"/>
        <dbReference type="ChEBI" id="CHEBI:82612"/>
        <dbReference type="ChEBI" id="CHEBI:137386"/>
        <dbReference type="ChEBI" id="CHEBI:137387"/>
        <dbReference type="EC" id="2.1.1.63"/>
    </reaction>
</comment>
<dbReference type="GO" id="GO:0032259">
    <property type="term" value="P:methylation"/>
    <property type="evidence" value="ECO:0007669"/>
    <property type="project" value="UniProtKB-KW"/>
</dbReference>
<dbReference type="InterPro" id="IPR014048">
    <property type="entry name" value="MethylDNA_cys_MeTrfase_DNA-bd"/>
</dbReference>
<dbReference type="InterPro" id="IPR036217">
    <property type="entry name" value="MethylDNA_cys_MeTrfase_DNAb"/>
</dbReference>
<dbReference type="PANTHER" id="PTHR10815">
    <property type="entry name" value="METHYLATED-DNA--PROTEIN-CYSTEINE METHYLTRANSFERASE"/>
    <property type="match status" value="1"/>
</dbReference>
<dbReference type="SUPFAM" id="SSF46767">
    <property type="entry name" value="Methylated DNA-protein cysteine methyltransferase, C-terminal domain"/>
    <property type="match status" value="1"/>
</dbReference>
<dbReference type="CDD" id="cd06445">
    <property type="entry name" value="ATase"/>
    <property type="match status" value="1"/>
</dbReference>
<dbReference type="NCBIfam" id="TIGR00589">
    <property type="entry name" value="ogt"/>
    <property type="match status" value="1"/>
</dbReference>
<evidence type="ECO:0000256" key="8">
    <source>
        <dbReference type="ARBA" id="ARBA00023204"/>
    </source>
</evidence>
<feature type="domain" description="Methylated-DNA-[protein]-cysteine S-methyltransferase DNA binding" evidence="12">
    <location>
        <begin position="70"/>
        <end position="153"/>
    </location>
</feature>
<comment type="caution">
    <text evidence="13">The sequence shown here is derived from an EMBL/GenBank/DDBJ whole genome shotgun (WGS) entry which is preliminary data.</text>
</comment>
<reference evidence="13 14" key="1">
    <citation type="journal article" date="2024" name="Nat. Commun.">
        <title>Phylogenomics reveals the evolutionary origins of lichenization in chlorophyte algae.</title>
        <authorList>
            <person name="Puginier C."/>
            <person name="Libourel C."/>
            <person name="Otte J."/>
            <person name="Skaloud P."/>
            <person name="Haon M."/>
            <person name="Grisel S."/>
            <person name="Petersen M."/>
            <person name="Berrin J.G."/>
            <person name="Delaux P.M."/>
            <person name="Dal Grande F."/>
            <person name="Keller J."/>
        </authorList>
    </citation>
    <scope>NUCLEOTIDE SEQUENCE [LARGE SCALE GENOMIC DNA]</scope>
    <source>
        <strain evidence="13 14">SAG 2043</strain>
    </source>
</reference>
<name>A0AAW1PPW0_9CHLO</name>
<evidence type="ECO:0000313" key="14">
    <source>
        <dbReference type="Proteomes" id="UP001489004"/>
    </source>
</evidence>
<evidence type="ECO:0000256" key="3">
    <source>
        <dbReference type="ARBA" id="ARBA00011918"/>
    </source>
</evidence>
<evidence type="ECO:0000256" key="6">
    <source>
        <dbReference type="ARBA" id="ARBA00022679"/>
    </source>
</evidence>
<dbReference type="GO" id="GO:0006281">
    <property type="term" value="P:DNA repair"/>
    <property type="evidence" value="ECO:0007669"/>
    <property type="project" value="UniProtKB-KW"/>
</dbReference>
<dbReference type="InterPro" id="IPR001497">
    <property type="entry name" value="MethylDNA_cys_MeTrfase_AS"/>
</dbReference>
<dbReference type="GO" id="GO:0003908">
    <property type="term" value="F:methylated-DNA-[protein]-cysteine S-methyltransferase activity"/>
    <property type="evidence" value="ECO:0007669"/>
    <property type="project" value="UniProtKB-EC"/>
</dbReference>
<proteinExistence type="inferred from homology"/>